<dbReference type="EMBL" id="ADAS02000548">
    <property type="protein sequence ID" value="OAV87177.1"/>
    <property type="molecule type" value="Genomic_DNA"/>
</dbReference>
<dbReference type="EnsemblFungi" id="PTTG_29535-t43_1">
    <property type="protein sequence ID" value="PTTG_29535-t43_1-p1"/>
    <property type="gene ID" value="PTTG_29535"/>
</dbReference>
<reference evidence="1" key="1">
    <citation type="submission" date="2009-11" db="EMBL/GenBank/DDBJ databases">
        <authorList>
            <consortium name="The Broad Institute Genome Sequencing Platform"/>
            <person name="Ward D."/>
            <person name="Feldgarden M."/>
            <person name="Earl A."/>
            <person name="Young S.K."/>
            <person name="Zeng Q."/>
            <person name="Koehrsen M."/>
            <person name="Alvarado L."/>
            <person name="Berlin A."/>
            <person name="Bochicchio J."/>
            <person name="Borenstein D."/>
            <person name="Chapman S.B."/>
            <person name="Chen Z."/>
            <person name="Engels R."/>
            <person name="Freedman E."/>
            <person name="Gellesch M."/>
            <person name="Goldberg J."/>
            <person name="Griggs A."/>
            <person name="Gujja S."/>
            <person name="Heilman E."/>
            <person name="Heiman D."/>
            <person name="Hepburn T."/>
            <person name="Howarth C."/>
            <person name="Jen D."/>
            <person name="Larson L."/>
            <person name="Lewis B."/>
            <person name="Mehta T."/>
            <person name="Park D."/>
            <person name="Pearson M."/>
            <person name="Roberts A."/>
            <person name="Saif S."/>
            <person name="Shea T."/>
            <person name="Shenoy N."/>
            <person name="Sisk P."/>
            <person name="Stolte C."/>
            <person name="Sykes S."/>
            <person name="Thomson T."/>
            <person name="Walk T."/>
            <person name="White J."/>
            <person name="Yandava C."/>
            <person name="Izard J."/>
            <person name="Baranova O.V."/>
            <person name="Blanton J.M."/>
            <person name="Tanner A.C."/>
            <person name="Dewhirst F.E."/>
            <person name="Haas B."/>
            <person name="Nusbaum C."/>
            <person name="Birren B."/>
        </authorList>
    </citation>
    <scope>NUCLEOTIDE SEQUENCE [LARGE SCALE GENOMIC DNA]</scope>
    <source>
        <strain evidence="1">1-1 BBBD Race 1</strain>
    </source>
</reference>
<reference evidence="2" key="4">
    <citation type="submission" date="2025-05" db="UniProtKB">
        <authorList>
            <consortium name="EnsemblFungi"/>
        </authorList>
    </citation>
    <scope>IDENTIFICATION</scope>
    <source>
        <strain evidence="2">isolate 1-1 / race 1 (BBBD)</strain>
    </source>
</reference>
<dbReference type="OrthoDB" id="10286863at2759"/>
<dbReference type="AlphaFoldDB" id="A0A180G3F0"/>
<evidence type="ECO:0000313" key="3">
    <source>
        <dbReference type="Proteomes" id="UP000005240"/>
    </source>
</evidence>
<gene>
    <name evidence="1" type="ORF">PTTG_29535</name>
</gene>
<organism evidence="1">
    <name type="scientific">Puccinia triticina (isolate 1-1 / race 1 (BBBD))</name>
    <name type="common">Brown leaf rust fungus</name>
    <dbReference type="NCBI Taxonomy" id="630390"/>
    <lineage>
        <taxon>Eukaryota</taxon>
        <taxon>Fungi</taxon>
        <taxon>Dikarya</taxon>
        <taxon>Basidiomycota</taxon>
        <taxon>Pucciniomycotina</taxon>
        <taxon>Pucciniomycetes</taxon>
        <taxon>Pucciniales</taxon>
        <taxon>Pucciniaceae</taxon>
        <taxon>Puccinia</taxon>
    </lineage>
</organism>
<dbReference type="Proteomes" id="UP000005240">
    <property type="component" value="Unassembled WGS sequence"/>
</dbReference>
<proteinExistence type="predicted"/>
<reference evidence="1" key="2">
    <citation type="submission" date="2016-05" db="EMBL/GenBank/DDBJ databases">
        <title>Comparative analysis highlights variable genome content of wheat rusts and divergence of the mating loci.</title>
        <authorList>
            <person name="Cuomo C.A."/>
            <person name="Bakkeren G."/>
            <person name="Szabo L."/>
            <person name="Khalil H."/>
            <person name="Joly D."/>
            <person name="Goldberg J."/>
            <person name="Young S."/>
            <person name="Zeng Q."/>
            <person name="Fellers J."/>
        </authorList>
    </citation>
    <scope>NUCLEOTIDE SEQUENCE [LARGE SCALE GENOMIC DNA]</scope>
    <source>
        <strain evidence="1">1-1 BBBD Race 1</strain>
    </source>
</reference>
<name>A0A180G3F0_PUCT1</name>
<accession>A0A180G3F0</accession>
<keyword evidence="3" id="KW-1185">Reference proteome</keyword>
<evidence type="ECO:0000313" key="2">
    <source>
        <dbReference type="EnsemblFungi" id="PTTG_29535-t43_1-p1"/>
    </source>
</evidence>
<dbReference type="VEuPathDB" id="FungiDB:PTTG_29535"/>
<protein>
    <recommendedName>
        <fullName evidence="4">Retrotransposon Copia-like N-terminal domain-containing protein</fullName>
    </recommendedName>
</protein>
<evidence type="ECO:0000313" key="1">
    <source>
        <dbReference type="EMBL" id="OAV87177.1"/>
    </source>
</evidence>
<sequence>MTPEEENLRELFGLDFTIEKLTGPNFWRWRNGILKGLARLGLDDLVLSANSAMPHDEDFKLKKKRAALFIMVHLDRENGSRFVEELGRFEPKELWADICAYYASPTRANAFDLIRRLDAIRFVEGSIQESITEFRDTFSLLRQVSRSFFDPKTLEVHWIVFIRMRLPVCLSDVGSSMIKRNQLADISLDNFLLELEGEVRRQERGHQLGLAPAVQCIRKTAPQS</sequence>
<evidence type="ECO:0008006" key="4">
    <source>
        <dbReference type="Google" id="ProtNLM"/>
    </source>
</evidence>
<reference evidence="2 3" key="3">
    <citation type="journal article" date="2017" name="G3 (Bethesda)">
        <title>Comparative analysis highlights variable genome content of wheat rusts and divergence of the mating loci.</title>
        <authorList>
            <person name="Cuomo C.A."/>
            <person name="Bakkeren G."/>
            <person name="Khalil H.B."/>
            <person name="Panwar V."/>
            <person name="Joly D."/>
            <person name="Linning R."/>
            <person name="Sakthikumar S."/>
            <person name="Song X."/>
            <person name="Adiconis X."/>
            <person name="Fan L."/>
            <person name="Goldberg J.M."/>
            <person name="Levin J.Z."/>
            <person name="Young S."/>
            <person name="Zeng Q."/>
            <person name="Anikster Y."/>
            <person name="Bruce M."/>
            <person name="Wang M."/>
            <person name="Yin C."/>
            <person name="McCallum B."/>
            <person name="Szabo L.J."/>
            <person name="Hulbert S."/>
            <person name="Chen X."/>
            <person name="Fellers J.P."/>
        </authorList>
    </citation>
    <scope>NUCLEOTIDE SEQUENCE</scope>
    <source>
        <strain evidence="3">Isolate 1-1 / race 1 (BBBD)</strain>
        <strain evidence="2">isolate 1-1 / race 1 (BBBD)</strain>
    </source>
</reference>